<keyword evidence="2" id="KW-0472">Membrane</keyword>
<evidence type="ECO:0008006" key="5">
    <source>
        <dbReference type="Google" id="ProtNLM"/>
    </source>
</evidence>
<evidence type="ECO:0000256" key="2">
    <source>
        <dbReference type="SAM" id="Phobius"/>
    </source>
</evidence>
<evidence type="ECO:0000313" key="3">
    <source>
        <dbReference type="EMBL" id="MBU3067382.1"/>
    </source>
</evidence>
<feature type="transmembrane region" description="Helical" evidence="2">
    <location>
        <begin position="32"/>
        <end position="50"/>
    </location>
</feature>
<organism evidence="3 4">
    <name type="scientific">Nocardia albiluteola</name>
    <dbReference type="NCBI Taxonomy" id="2842303"/>
    <lineage>
        <taxon>Bacteria</taxon>
        <taxon>Bacillati</taxon>
        <taxon>Actinomycetota</taxon>
        <taxon>Actinomycetes</taxon>
        <taxon>Mycobacteriales</taxon>
        <taxon>Nocardiaceae</taxon>
        <taxon>Nocardia</taxon>
    </lineage>
</organism>
<feature type="compositionally biased region" description="Low complexity" evidence="1">
    <location>
        <begin position="269"/>
        <end position="282"/>
    </location>
</feature>
<dbReference type="Proteomes" id="UP000733379">
    <property type="component" value="Unassembled WGS sequence"/>
</dbReference>
<dbReference type="EMBL" id="JAHKNI010000021">
    <property type="protein sequence ID" value="MBU3067382.1"/>
    <property type="molecule type" value="Genomic_DNA"/>
</dbReference>
<dbReference type="RefSeq" id="WP_215923463.1">
    <property type="nucleotide sequence ID" value="NZ_JAHKNI010000021.1"/>
</dbReference>
<name>A0ABS6BAR3_9NOCA</name>
<keyword evidence="2" id="KW-1133">Transmembrane helix</keyword>
<proteinExistence type="predicted"/>
<keyword evidence="4" id="KW-1185">Reference proteome</keyword>
<protein>
    <recommendedName>
        <fullName evidence="5">DUF3137 domain-containing protein</fullName>
    </recommendedName>
</protein>
<feature type="region of interest" description="Disordered" evidence="1">
    <location>
        <begin position="259"/>
        <end position="291"/>
    </location>
</feature>
<evidence type="ECO:0000256" key="1">
    <source>
        <dbReference type="SAM" id="MobiDB-lite"/>
    </source>
</evidence>
<dbReference type="Pfam" id="PF20226">
    <property type="entry name" value="DUF6585"/>
    <property type="match status" value="1"/>
</dbReference>
<sequence length="415" mass="43928">MPLTQLIHLMAEYQKLGEHRQTFLTASMRGDTFVRACGMIAGGLAIVAGICATAGWWGGSATVAVFAVVTLLAAGLRGRLTGHSRGARLDLFDYGLTVFRSGQEIRAFRWETLEVRQEVIPFHTSAAPATEYSFVLTGPGGMREAFDEHQFASAGEWGPLIQSAVTATQLPSAVAAIDAELTVHFGEVAVDLRELAFAGSSYPWEQVQKIDSQGGLVRIKFDGRWISLAPVESIPNFYIFNEVIERLRIAAAEELAGDVASQSVRDESGTAVSAESESAASADVKLQESESKSAAAESVAVSAKSARSAAEPVELSAAESSGTESVAAESVESSDTESVGLESKSTVSEAVDPEPKPDAAESIEQSSGSDARRVASVRTQTIVAEPGEPVQAAAHDDTPVRKSKSARRTLAGRRR</sequence>
<dbReference type="InterPro" id="IPR046492">
    <property type="entry name" value="DUF6585"/>
</dbReference>
<feature type="compositionally biased region" description="Basic residues" evidence="1">
    <location>
        <begin position="401"/>
        <end position="415"/>
    </location>
</feature>
<feature type="transmembrane region" description="Helical" evidence="2">
    <location>
        <begin position="56"/>
        <end position="76"/>
    </location>
</feature>
<evidence type="ECO:0000313" key="4">
    <source>
        <dbReference type="Proteomes" id="UP000733379"/>
    </source>
</evidence>
<feature type="compositionally biased region" description="Low complexity" evidence="1">
    <location>
        <begin position="303"/>
        <end position="340"/>
    </location>
</feature>
<reference evidence="3 4" key="1">
    <citation type="submission" date="2021-06" db="EMBL/GenBank/DDBJ databases">
        <title>Actinomycetes sequencing.</title>
        <authorList>
            <person name="Shan Q."/>
        </authorList>
    </citation>
    <scope>NUCLEOTIDE SEQUENCE [LARGE SCALE GENOMIC DNA]</scope>
    <source>
        <strain evidence="3 4">NEAU-G5</strain>
    </source>
</reference>
<gene>
    <name evidence="3" type="ORF">KO481_38405</name>
</gene>
<feature type="region of interest" description="Disordered" evidence="1">
    <location>
        <begin position="303"/>
        <end position="415"/>
    </location>
</feature>
<comment type="caution">
    <text evidence="3">The sequence shown here is derived from an EMBL/GenBank/DDBJ whole genome shotgun (WGS) entry which is preliminary data.</text>
</comment>
<keyword evidence="2" id="KW-0812">Transmembrane</keyword>
<accession>A0ABS6BAR3</accession>